<dbReference type="InterPro" id="IPR011047">
    <property type="entry name" value="Quinoprotein_ADH-like_sf"/>
</dbReference>
<reference evidence="2" key="1">
    <citation type="submission" date="2020-11" db="EMBL/GenBank/DDBJ databases">
        <title>Isolation and identification of active actinomycetes.</title>
        <authorList>
            <person name="Sun X."/>
        </authorList>
    </citation>
    <scope>NUCLEOTIDE SEQUENCE</scope>
    <source>
        <strain evidence="2">NEAU-A11</strain>
    </source>
</reference>
<comment type="caution">
    <text evidence="2">The sequence shown here is derived from an EMBL/GenBank/DDBJ whole genome shotgun (WGS) entry which is preliminary data.</text>
</comment>
<feature type="domain" description="Pyrrolo-quinoline quinone repeat" evidence="1">
    <location>
        <begin position="213"/>
        <end position="324"/>
    </location>
</feature>
<dbReference type="Gene3D" id="2.130.10.10">
    <property type="entry name" value="YVTN repeat-like/Quinoprotein amine dehydrogenase"/>
    <property type="match status" value="1"/>
</dbReference>
<dbReference type="Proteomes" id="UP000598146">
    <property type="component" value="Unassembled WGS sequence"/>
</dbReference>
<name>A0A931FWY4_9ACTN</name>
<dbReference type="InterPro" id="IPR002372">
    <property type="entry name" value="PQQ_rpt_dom"/>
</dbReference>
<dbReference type="AlphaFoldDB" id="A0A931FWY4"/>
<dbReference type="InterPro" id="IPR015943">
    <property type="entry name" value="WD40/YVTN_repeat-like_dom_sf"/>
</dbReference>
<dbReference type="PANTHER" id="PTHR34512:SF30">
    <property type="entry name" value="OUTER MEMBRANE PROTEIN ASSEMBLY FACTOR BAMB"/>
    <property type="match status" value="1"/>
</dbReference>
<protein>
    <submittedName>
        <fullName evidence="2">PQQ-binding-like beta-propeller repeat protein</fullName>
    </submittedName>
</protein>
<gene>
    <name evidence="2" type="ORF">I4J89_10455</name>
</gene>
<evidence type="ECO:0000313" key="2">
    <source>
        <dbReference type="EMBL" id="MBG0561885.1"/>
    </source>
</evidence>
<dbReference type="Pfam" id="PF13360">
    <property type="entry name" value="PQQ_2"/>
    <property type="match status" value="2"/>
</dbReference>
<dbReference type="EMBL" id="JADQTO010000004">
    <property type="protein sequence ID" value="MBG0561885.1"/>
    <property type="molecule type" value="Genomic_DNA"/>
</dbReference>
<feature type="domain" description="Pyrrolo-quinoline quinone repeat" evidence="1">
    <location>
        <begin position="19"/>
        <end position="101"/>
    </location>
</feature>
<dbReference type="SUPFAM" id="SSF50998">
    <property type="entry name" value="Quinoprotein alcohol dehydrogenase-like"/>
    <property type="match status" value="1"/>
</dbReference>
<keyword evidence="3" id="KW-1185">Reference proteome</keyword>
<dbReference type="PANTHER" id="PTHR34512">
    <property type="entry name" value="CELL SURFACE PROTEIN"/>
    <property type="match status" value="1"/>
</dbReference>
<organism evidence="2 3">
    <name type="scientific">Actinoplanes aureus</name>
    <dbReference type="NCBI Taxonomy" id="2792083"/>
    <lineage>
        <taxon>Bacteria</taxon>
        <taxon>Bacillati</taxon>
        <taxon>Actinomycetota</taxon>
        <taxon>Actinomycetes</taxon>
        <taxon>Micromonosporales</taxon>
        <taxon>Micromonosporaceae</taxon>
        <taxon>Actinoplanes</taxon>
    </lineage>
</organism>
<evidence type="ECO:0000259" key="1">
    <source>
        <dbReference type="Pfam" id="PF13360"/>
    </source>
</evidence>
<accession>A0A931FWY4</accession>
<evidence type="ECO:0000313" key="3">
    <source>
        <dbReference type="Proteomes" id="UP000598146"/>
    </source>
</evidence>
<sequence length="438" mass="46737">MTMIELGDVTAGRPAEPEADRIAPRLDRLRVRTAAAAVAGLAVLACAGSAPAAEPGVRPLWSVELASESNVSVSGDVAYVVRGGERTEVIAYTLADGARRWVRELSGRLAGFRTTSDGGPLLLSVEPGDAGTGMSRTTIALRAGTGAEIWRQPGEVAGLAVDADSTLLIRYDGRGSVMGLSRVRLTDGRPYWDRRVSSVQDVAVENDDGRPARVVTNSTRGELTVLRYADAAVLAERRIPGLVSEPAVGRYVTLFAEAGRLLVLHSDGERSYSAAYDLETLREMPRIGSAADVSYSCGVVICGHVAESLVGLDPETGRELWRYPWVAGILVIGTDRMLIDVQGDSEHLLLESRTGRLLAQDLRGSVAPDHTRDHSLLLLNPTSDPPGEISVAHLDMRTGRRTLLGSLAPVPDPQRCETVPGHVICEGPGRLVVARVPR</sequence>
<dbReference type="RefSeq" id="WP_196413675.1">
    <property type="nucleotide sequence ID" value="NZ_JADQTO010000004.1"/>
</dbReference>
<proteinExistence type="predicted"/>